<dbReference type="Proteomes" id="UP000027215">
    <property type="component" value="Chromosome"/>
</dbReference>
<gene>
    <name evidence="2" type="ORF">D934_06975</name>
</gene>
<dbReference type="AlphaFoldDB" id="A0A060HAU1"/>
<feature type="domain" description="DUF4224" evidence="1">
    <location>
        <begin position="20"/>
        <end position="63"/>
    </location>
</feature>
<dbReference type="HOGENOM" id="CLU_181635_0_0_6"/>
<dbReference type="InterPro" id="IPR025319">
    <property type="entry name" value="DUF4224"/>
</dbReference>
<sequence length="85" mass="9398">MIETQAKQLRDMPPAAGLCLSRSEVAELCGTPQRARQAAFLRKNGIRHYLDAHDWPVVLRAAIDAMPPSAVVRPVWKSNKVAYGT</sequence>
<reference evidence="2 3" key="1">
    <citation type="submission" date="2013-08" db="EMBL/GenBank/DDBJ databases">
        <authorList>
            <person name="Stouthamer R."/>
            <person name="Nunney L."/>
        </authorList>
    </citation>
    <scope>NUCLEOTIDE SEQUENCE [LARGE SCALE GENOMIC DNA]</scope>
    <source>
        <strain evidence="3">ann-1</strain>
    </source>
</reference>
<organism evidence="2 3">
    <name type="scientific">Xylella fastidiosa subsp. sandyi Ann-1</name>
    <dbReference type="NCBI Taxonomy" id="155920"/>
    <lineage>
        <taxon>Bacteria</taxon>
        <taxon>Pseudomonadati</taxon>
        <taxon>Pseudomonadota</taxon>
        <taxon>Gammaproteobacteria</taxon>
        <taxon>Lysobacterales</taxon>
        <taxon>Lysobacteraceae</taxon>
        <taxon>Xylella</taxon>
    </lineage>
</organism>
<dbReference type="GeneID" id="93904995"/>
<dbReference type="Pfam" id="PF13986">
    <property type="entry name" value="DUF4224"/>
    <property type="match status" value="1"/>
</dbReference>
<name>A0A060HAU1_XYLFS</name>
<evidence type="ECO:0000313" key="2">
    <source>
        <dbReference type="EMBL" id="AIC10052.1"/>
    </source>
</evidence>
<dbReference type="RefSeq" id="WP_011097965.1">
    <property type="nucleotide sequence ID" value="NZ_CP006696.1"/>
</dbReference>
<accession>A0A060HAU1</accession>
<dbReference type="EMBL" id="CP006696">
    <property type="protein sequence ID" value="AIC10052.1"/>
    <property type="molecule type" value="Genomic_DNA"/>
</dbReference>
<dbReference type="KEGG" id="xfs:D934_06975"/>
<evidence type="ECO:0000313" key="3">
    <source>
        <dbReference type="Proteomes" id="UP000027215"/>
    </source>
</evidence>
<dbReference type="PATRIC" id="fig|155920.8.peg.1631"/>
<proteinExistence type="predicted"/>
<evidence type="ECO:0000259" key="1">
    <source>
        <dbReference type="Pfam" id="PF13986"/>
    </source>
</evidence>
<protein>
    <recommendedName>
        <fullName evidence="1">DUF4224 domain-containing protein</fullName>
    </recommendedName>
</protein>